<dbReference type="Proteomes" id="UP000232638">
    <property type="component" value="Chromosome"/>
</dbReference>
<organism evidence="1 2">
    <name type="scientific">Candidatus Thiodictyon syntrophicum</name>
    <dbReference type="NCBI Taxonomy" id="1166950"/>
    <lineage>
        <taxon>Bacteria</taxon>
        <taxon>Pseudomonadati</taxon>
        <taxon>Pseudomonadota</taxon>
        <taxon>Gammaproteobacteria</taxon>
        <taxon>Chromatiales</taxon>
        <taxon>Chromatiaceae</taxon>
        <taxon>Thiodictyon</taxon>
    </lineage>
</organism>
<name>A0A2K8UE55_9GAMM</name>
<dbReference type="GO" id="GO:0008081">
    <property type="term" value="F:phosphoric diester hydrolase activity"/>
    <property type="evidence" value="ECO:0007669"/>
    <property type="project" value="InterPro"/>
</dbReference>
<evidence type="ECO:0000313" key="1">
    <source>
        <dbReference type="EMBL" id="AUB83883.1"/>
    </source>
</evidence>
<dbReference type="KEGG" id="tsy:THSYN_25020"/>
<reference evidence="1 2" key="1">
    <citation type="submission" date="2017-03" db="EMBL/GenBank/DDBJ databases">
        <title>Complete genome sequence of Candidatus 'Thiodictyon syntrophicum' sp. nov. strain Cad16T, a photolithoautotroph purple sulfur bacterium isolated from an alpine meromictic lake.</title>
        <authorList>
            <person name="Luedin S.M."/>
            <person name="Pothier J.F."/>
            <person name="Danza F."/>
            <person name="Storelli N."/>
            <person name="Wittwer M."/>
            <person name="Tonolla M."/>
        </authorList>
    </citation>
    <scope>NUCLEOTIDE SEQUENCE [LARGE SCALE GENOMIC DNA]</scope>
    <source>
        <strain evidence="1 2">Cad16T</strain>
    </source>
</reference>
<protein>
    <recommendedName>
        <fullName evidence="3">Phosphodiesterase</fullName>
    </recommendedName>
</protein>
<dbReference type="OrthoDB" id="9810159at2"/>
<dbReference type="SUPFAM" id="SSF51695">
    <property type="entry name" value="PLC-like phosphodiesterases"/>
    <property type="match status" value="1"/>
</dbReference>
<dbReference type="EMBL" id="CP020370">
    <property type="protein sequence ID" value="AUB83883.1"/>
    <property type="molecule type" value="Genomic_DNA"/>
</dbReference>
<sequence length="208" mass="23516">MKIISHRGFWFSDEEKNSSVAFVRSFESGFGTETDIRDYAGELVISHDPPQAGALKFAELLAIHAVHNPELPLALNIKSDGLQNELLDLITVFKLVSFFFFDMSIPDALGYRRVGLPFYTRHSDIEPDPVLFAEAAGIWLDSFGPDWVTAEVIERHLKAGKAVCLVSPELHGRNHLPLWERLRVWPVSQDQGLTLCTDHPEEARRFFA</sequence>
<evidence type="ECO:0008006" key="3">
    <source>
        <dbReference type="Google" id="ProtNLM"/>
    </source>
</evidence>
<accession>A0A2K8UE55</accession>
<dbReference type="AlphaFoldDB" id="A0A2K8UE55"/>
<gene>
    <name evidence="1" type="ORF">THSYN_25020</name>
</gene>
<dbReference type="GO" id="GO:0006629">
    <property type="term" value="P:lipid metabolic process"/>
    <property type="evidence" value="ECO:0007669"/>
    <property type="project" value="InterPro"/>
</dbReference>
<dbReference type="InterPro" id="IPR017946">
    <property type="entry name" value="PLC-like_Pdiesterase_TIM-brl"/>
</dbReference>
<keyword evidence="2" id="KW-1185">Reference proteome</keyword>
<proteinExistence type="predicted"/>
<evidence type="ECO:0000313" key="2">
    <source>
        <dbReference type="Proteomes" id="UP000232638"/>
    </source>
</evidence>